<keyword evidence="2" id="KW-1185">Reference proteome</keyword>
<dbReference type="RefSeq" id="WP_003779232.1">
    <property type="nucleotide sequence ID" value="NZ_JH992963.1"/>
</dbReference>
<dbReference type="EMBL" id="AGXA01000034">
    <property type="protein sequence ID" value="EKU92860.1"/>
    <property type="molecule type" value="Genomic_DNA"/>
</dbReference>
<dbReference type="OrthoDB" id="2044969at2"/>
<comment type="caution">
    <text evidence="1">The sequence shown here is derived from an EMBL/GenBank/DDBJ whole genome shotgun (WGS) entry which is preliminary data.</text>
</comment>
<dbReference type="InterPro" id="IPR022345">
    <property type="entry name" value="Phage_69_Orf23_MTP"/>
</dbReference>
<dbReference type="Pfam" id="PF06199">
    <property type="entry name" value="Phage_tail_2"/>
    <property type="match status" value="1"/>
</dbReference>
<sequence length="178" mass="19660">MAREVTPTQGKNVILMFRKLKESAQEEATKLALQIEHTLQYERENDSQMTKDGAVPTSGGLTVTVEMEALISDDPASEMLNEAFMDDDVLEVWEVDLSAPHASDPNKYKAKYMRGKLTNWESPANAEENQTLSTSINVEGRPQNGYATMNDDQIAEITYAFRDTTPVGGSPRPGGSDE</sequence>
<dbReference type="HOGENOM" id="CLU_110734_1_0_9"/>
<name>K9EUM2_9LACT</name>
<dbReference type="eggNOG" id="ENOG5032TN4">
    <property type="taxonomic scope" value="Bacteria"/>
</dbReference>
<proteinExistence type="predicted"/>
<dbReference type="NCBIfam" id="TIGR02126">
    <property type="entry name" value="phgtail_TP901_1"/>
    <property type="match status" value="1"/>
</dbReference>
<dbReference type="PRINTS" id="PR01998">
    <property type="entry name" value="MTP2STAPHYLO"/>
</dbReference>
<dbReference type="InterPro" id="IPR011855">
    <property type="entry name" value="Phgtail_TP901_1"/>
</dbReference>
<protein>
    <submittedName>
        <fullName evidence="1">TP901-1 family phage major tail protein</fullName>
    </submittedName>
</protein>
<dbReference type="AlphaFoldDB" id="K9EUM2"/>
<evidence type="ECO:0000313" key="1">
    <source>
        <dbReference type="EMBL" id="EKU92860.1"/>
    </source>
</evidence>
<gene>
    <name evidence="1" type="ORF">HMPREF9698_01613</name>
</gene>
<accession>K9EUM2</accession>
<evidence type="ECO:0000313" key="2">
    <source>
        <dbReference type="Proteomes" id="UP000009875"/>
    </source>
</evidence>
<organism evidence="1 2">
    <name type="scientific">Alloiococcus otitis ATCC 51267</name>
    <dbReference type="NCBI Taxonomy" id="883081"/>
    <lineage>
        <taxon>Bacteria</taxon>
        <taxon>Bacillati</taxon>
        <taxon>Bacillota</taxon>
        <taxon>Bacilli</taxon>
        <taxon>Lactobacillales</taxon>
        <taxon>Carnobacteriaceae</taxon>
        <taxon>Alloiococcus</taxon>
    </lineage>
</organism>
<dbReference type="PRINTS" id="PR01997">
    <property type="entry name" value="MTP2FAMILY"/>
</dbReference>
<dbReference type="Proteomes" id="UP000009875">
    <property type="component" value="Unassembled WGS sequence"/>
</dbReference>
<reference evidence="1 2" key="1">
    <citation type="submission" date="2012-09" db="EMBL/GenBank/DDBJ databases">
        <title>The Genome Sequence of Alloiococcus otitis ATCC 51267.</title>
        <authorList>
            <consortium name="The Broad Institute Genome Sequencing Platform"/>
            <person name="Earl A."/>
            <person name="Ward D."/>
            <person name="Feldgarden M."/>
            <person name="Gevers D."/>
            <person name="Huys G."/>
            <person name="Walker B."/>
            <person name="Young S.K."/>
            <person name="Zeng Q."/>
            <person name="Gargeya S."/>
            <person name="Fitzgerald M."/>
            <person name="Haas B."/>
            <person name="Abouelleil A."/>
            <person name="Alvarado L."/>
            <person name="Arachchi H.M."/>
            <person name="Berlin A.M."/>
            <person name="Chapman S.B."/>
            <person name="Goldberg J."/>
            <person name="Griggs A."/>
            <person name="Gujja S."/>
            <person name="Hansen M."/>
            <person name="Howarth C."/>
            <person name="Imamovic A."/>
            <person name="Larimer J."/>
            <person name="McCowen C."/>
            <person name="Montmayeur A."/>
            <person name="Murphy C."/>
            <person name="Neiman D."/>
            <person name="Pearson M."/>
            <person name="Priest M."/>
            <person name="Roberts A."/>
            <person name="Saif S."/>
            <person name="Shea T."/>
            <person name="Sisk P."/>
            <person name="Sykes S."/>
            <person name="Wortman J."/>
            <person name="Nusbaum C."/>
            <person name="Birren B."/>
        </authorList>
    </citation>
    <scope>NUCLEOTIDE SEQUENCE [LARGE SCALE GENOMIC DNA]</scope>
    <source>
        <strain evidence="1 2">ATCC 51267</strain>
    </source>
</reference>
<dbReference type="STRING" id="883081.HMPREF9698_01613"/>